<dbReference type="PANTHER" id="PTHR33507:SF3">
    <property type="entry name" value="INNER MEMBRANE PROTEIN YBBJ"/>
    <property type="match status" value="1"/>
</dbReference>
<dbReference type="InterPro" id="IPR002810">
    <property type="entry name" value="NfeD-like_C"/>
</dbReference>
<organism evidence="8">
    <name type="scientific">bioreactor metagenome</name>
    <dbReference type="NCBI Taxonomy" id="1076179"/>
    <lineage>
        <taxon>unclassified sequences</taxon>
        <taxon>metagenomes</taxon>
        <taxon>ecological metagenomes</taxon>
    </lineage>
</organism>
<keyword evidence="4 5" id="KW-0472">Membrane</keyword>
<keyword evidence="2 5" id="KW-0812">Transmembrane</keyword>
<dbReference type="InterPro" id="IPR012340">
    <property type="entry name" value="NA-bd_OB-fold"/>
</dbReference>
<evidence type="ECO:0000259" key="6">
    <source>
        <dbReference type="Pfam" id="PF01957"/>
    </source>
</evidence>
<dbReference type="InterPro" id="IPR056739">
    <property type="entry name" value="NfeD_membrane"/>
</dbReference>
<dbReference type="AlphaFoldDB" id="A0A644YCL7"/>
<dbReference type="GO" id="GO:0005886">
    <property type="term" value="C:plasma membrane"/>
    <property type="evidence" value="ECO:0007669"/>
    <property type="project" value="TreeGrafter"/>
</dbReference>
<evidence type="ECO:0000256" key="5">
    <source>
        <dbReference type="SAM" id="Phobius"/>
    </source>
</evidence>
<feature type="transmembrane region" description="Helical" evidence="5">
    <location>
        <begin position="59"/>
        <end position="82"/>
    </location>
</feature>
<dbReference type="Pfam" id="PF24961">
    <property type="entry name" value="NfeD_membrane"/>
    <property type="match status" value="1"/>
</dbReference>
<evidence type="ECO:0000256" key="4">
    <source>
        <dbReference type="ARBA" id="ARBA00023136"/>
    </source>
</evidence>
<dbReference type="InterPro" id="IPR052165">
    <property type="entry name" value="Membrane_assoc_protease"/>
</dbReference>
<feature type="domain" description="NfeD-like C-terminal" evidence="6">
    <location>
        <begin position="109"/>
        <end position="163"/>
    </location>
</feature>
<proteinExistence type="predicted"/>
<evidence type="ECO:0000256" key="3">
    <source>
        <dbReference type="ARBA" id="ARBA00022989"/>
    </source>
</evidence>
<name>A0A644YCL7_9ZZZZ</name>
<evidence type="ECO:0000256" key="2">
    <source>
        <dbReference type="ARBA" id="ARBA00022692"/>
    </source>
</evidence>
<evidence type="ECO:0000313" key="8">
    <source>
        <dbReference type="EMBL" id="MPM26295.1"/>
    </source>
</evidence>
<dbReference type="PANTHER" id="PTHR33507">
    <property type="entry name" value="INNER MEMBRANE PROTEIN YBBJ"/>
    <property type="match status" value="1"/>
</dbReference>
<keyword evidence="3 5" id="KW-1133">Transmembrane helix</keyword>
<feature type="transmembrane region" description="Helical" evidence="5">
    <location>
        <begin position="34"/>
        <end position="53"/>
    </location>
</feature>
<evidence type="ECO:0000259" key="7">
    <source>
        <dbReference type="Pfam" id="PF24961"/>
    </source>
</evidence>
<dbReference type="Gene3D" id="2.40.50.140">
    <property type="entry name" value="Nucleic acid-binding proteins"/>
    <property type="match status" value="1"/>
</dbReference>
<comment type="subcellular location">
    <subcellularLocation>
        <location evidence="1">Membrane</location>
        <topology evidence="1">Multi-pass membrane protein</topology>
    </subcellularLocation>
</comment>
<dbReference type="EMBL" id="VSSQ01004699">
    <property type="protein sequence ID" value="MPM26295.1"/>
    <property type="molecule type" value="Genomic_DNA"/>
</dbReference>
<accession>A0A644YCL7</accession>
<feature type="domain" description="NfeD integral membrane" evidence="7">
    <location>
        <begin position="10"/>
        <end position="77"/>
    </location>
</feature>
<protein>
    <submittedName>
        <fullName evidence="8">Uncharacterized protein</fullName>
    </submittedName>
</protein>
<comment type="caution">
    <text evidence="8">The sequence shown here is derived from an EMBL/GenBank/DDBJ whole genome shotgun (WGS) entry which is preliminary data.</text>
</comment>
<feature type="transmembrane region" description="Helical" evidence="5">
    <location>
        <begin position="6"/>
        <end position="27"/>
    </location>
</feature>
<evidence type="ECO:0000256" key="1">
    <source>
        <dbReference type="ARBA" id="ARBA00004141"/>
    </source>
</evidence>
<reference evidence="8" key="1">
    <citation type="submission" date="2019-08" db="EMBL/GenBank/DDBJ databases">
        <authorList>
            <person name="Kucharzyk K."/>
            <person name="Murdoch R.W."/>
            <person name="Higgins S."/>
            <person name="Loffler F."/>
        </authorList>
    </citation>
    <scope>NUCLEOTIDE SEQUENCE</scope>
</reference>
<sequence length="168" mass="18818">MIPWIHFTDLSTISIIFFLLGIILLIIEMFTPGFGIAGISGIILLIVDILLSAKTLEQGIWLAIALFLVIICLFFIFLYLAAHGKLPKKLVLHDEANKQNGFNSSKDKKELLNQIGVTATDLRPAGIAVFDHQRYDVVSHGEFIERHKNIVVINVEGNRIVVKEIKEV</sequence>
<gene>
    <name evidence="8" type="ORF">SDC9_72796</name>
</gene>
<dbReference type="Pfam" id="PF01957">
    <property type="entry name" value="NfeD"/>
    <property type="match status" value="1"/>
</dbReference>